<dbReference type="Proteomes" id="UP000245884">
    <property type="component" value="Unassembled WGS sequence"/>
</dbReference>
<feature type="compositionally biased region" description="Low complexity" evidence="2">
    <location>
        <begin position="267"/>
        <end position="294"/>
    </location>
</feature>
<evidence type="ECO:0000256" key="2">
    <source>
        <dbReference type="SAM" id="MobiDB-lite"/>
    </source>
</evidence>
<reference evidence="3 4" key="1">
    <citation type="journal article" date="2018" name="Mol. Biol. Evol.">
        <title>Broad Genomic Sampling Reveals a Smut Pathogenic Ancestry of the Fungal Clade Ustilaginomycotina.</title>
        <authorList>
            <person name="Kijpornyongpan T."/>
            <person name="Mondo S.J."/>
            <person name="Barry K."/>
            <person name="Sandor L."/>
            <person name="Lee J."/>
            <person name="Lipzen A."/>
            <person name="Pangilinan J."/>
            <person name="LaButti K."/>
            <person name="Hainaut M."/>
            <person name="Henrissat B."/>
            <person name="Grigoriev I.V."/>
            <person name="Spatafora J.W."/>
            <person name="Aime M.C."/>
        </authorList>
    </citation>
    <scope>NUCLEOTIDE SEQUENCE [LARGE SCALE GENOMIC DNA]</scope>
    <source>
        <strain evidence="3 4">MCA 5214</strain>
    </source>
</reference>
<keyword evidence="1" id="KW-0175">Coiled coil</keyword>
<organism evidence="3 4">
    <name type="scientific">Jaminaea rosea</name>
    <dbReference type="NCBI Taxonomy" id="1569628"/>
    <lineage>
        <taxon>Eukaryota</taxon>
        <taxon>Fungi</taxon>
        <taxon>Dikarya</taxon>
        <taxon>Basidiomycota</taxon>
        <taxon>Ustilaginomycotina</taxon>
        <taxon>Exobasidiomycetes</taxon>
        <taxon>Microstromatales</taxon>
        <taxon>Microstromatales incertae sedis</taxon>
        <taxon>Jaminaea</taxon>
    </lineage>
</organism>
<feature type="region of interest" description="Disordered" evidence="2">
    <location>
        <begin position="180"/>
        <end position="229"/>
    </location>
</feature>
<dbReference type="AlphaFoldDB" id="A0A316UIV9"/>
<sequence>MEHPELLPATTPTRALLRRLRRRSSLAPSTSCNFPLAPPPPVATSDRMAPATRSATRTGKGAKVRAGTATGAETPCPQQRRGGPRLTWEAARKLESEFEAQEKILQGLQRDNESKTIEVEHLRREARVMTSFLSTQYGDHWEKIVFGGQRRASTMLAAAPTAIATPKMGATTTKLPSFLLHENDDDNSLSQSMATSTETASTRSSPRRKQRSARSMPNSPVKPDDTRGTTLFWEANDASFEAGSSIATRPDSPAASSITPRQVAAADTTSLLPTEETTGGETDDSFLLSRFLSSHRQDSVHEKQEQEQRRADDQLGASSRSDDEVQDITALLLSSSVSSIAPLSGAGPMASTPAHQPKPATPPRSAFSFSTGGVGGVDSTELLAQVQATRALVEALAEDNDARLVELRKMEARTKKHGEGKVAEMRALIAA</sequence>
<accession>A0A316UIV9</accession>
<name>A0A316UIV9_9BASI</name>
<keyword evidence="4" id="KW-1185">Reference proteome</keyword>
<dbReference type="GeneID" id="37028835"/>
<protein>
    <submittedName>
        <fullName evidence="3">Uncharacterized protein</fullName>
    </submittedName>
</protein>
<proteinExistence type="predicted"/>
<dbReference type="OrthoDB" id="3363533at2759"/>
<feature type="coiled-coil region" evidence="1">
    <location>
        <begin position="91"/>
        <end position="125"/>
    </location>
</feature>
<feature type="compositionally biased region" description="Low complexity" evidence="2">
    <location>
        <begin position="190"/>
        <end position="204"/>
    </location>
</feature>
<evidence type="ECO:0000256" key="1">
    <source>
        <dbReference type="SAM" id="Coils"/>
    </source>
</evidence>
<dbReference type="EMBL" id="KZ819677">
    <property type="protein sequence ID" value="PWN25212.1"/>
    <property type="molecule type" value="Genomic_DNA"/>
</dbReference>
<feature type="region of interest" description="Disordered" evidence="2">
    <location>
        <begin position="22"/>
        <end position="84"/>
    </location>
</feature>
<evidence type="ECO:0000313" key="4">
    <source>
        <dbReference type="Proteomes" id="UP000245884"/>
    </source>
</evidence>
<feature type="compositionally biased region" description="Basic and acidic residues" evidence="2">
    <location>
        <begin position="295"/>
        <end position="313"/>
    </location>
</feature>
<dbReference type="RefSeq" id="XP_025359824.1">
    <property type="nucleotide sequence ID" value="XM_025507012.1"/>
</dbReference>
<evidence type="ECO:0000313" key="3">
    <source>
        <dbReference type="EMBL" id="PWN25212.1"/>
    </source>
</evidence>
<feature type="region of interest" description="Disordered" evidence="2">
    <location>
        <begin position="243"/>
        <end position="323"/>
    </location>
</feature>
<gene>
    <name evidence="3" type="ORF">BDZ90DRAFT_234415</name>
</gene>
<feature type="region of interest" description="Disordered" evidence="2">
    <location>
        <begin position="344"/>
        <end position="365"/>
    </location>
</feature>